<name>A0A951UFP5_9NOST</name>
<evidence type="ECO:0000313" key="1">
    <source>
        <dbReference type="EMBL" id="MBW4560060.1"/>
    </source>
</evidence>
<dbReference type="AlphaFoldDB" id="A0A951UFP5"/>
<sequence length="107" mass="12036">MTATPVIHKQYVEWRENSYWIKDSRVSLDSVVHAFLNGTSPEGIVQSFPVLKLEQVYGAIAFYLANQSAIDAYLKAGEAEFQKLRQASKEQNAALYNKLLAAKGDRQ</sequence>
<dbReference type="EMBL" id="JAHHHN010000001">
    <property type="protein sequence ID" value="MBW4560060.1"/>
    <property type="molecule type" value="Genomic_DNA"/>
</dbReference>
<dbReference type="Pfam" id="PF04255">
    <property type="entry name" value="DUF433"/>
    <property type="match status" value="1"/>
</dbReference>
<dbReference type="Proteomes" id="UP000715781">
    <property type="component" value="Unassembled WGS sequence"/>
</dbReference>
<dbReference type="InterPro" id="IPR009057">
    <property type="entry name" value="Homeodomain-like_sf"/>
</dbReference>
<reference evidence="1" key="1">
    <citation type="submission" date="2021-05" db="EMBL/GenBank/DDBJ databases">
        <authorList>
            <person name="Pietrasiak N."/>
            <person name="Ward R."/>
            <person name="Stajich J.E."/>
            <person name="Kurbessoian T."/>
        </authorList>
    </citation>
    <scope>NUCLEOTIDE SEQUENCE</scope>
    <source>
        <strain evidence="1">JT2-VF2</strain>
    </source>
</reference>
<accession>A0A951UFP5</accession>
<dbReference type="InterPro" id="IPR036388">
    <property type="entry name" value="WH-like_DNA-bd_sf"/>
</dbReference>
<dbReference type="InterPro" id="IPR007367">
    <property type="entry name" value="DUF433"/>
</dbReference>
<dbReference type="Gene3D" id="1.10.10.10">
    <property type="entry name" value="Winged helix-like DNA-binding domain superfamily/Winged helix DNA-binding domain"/>
    <property type="match status" value="1"/>
</dbReference>
<comment type="caution">
    <text evidence="1">The sequence shown here is derived from an EMBL/GenBank/DDBJ whole genome shotgun (WGS) entry which is preliminary data.</text>
</comment>
<evidence type="ECO:0000313" key="2">
    <source>
        <dbReference type="Proteomes" id="UP000715781"/>
    </source>
</evidence>
<gene>
    <name evidence="1" type="ORF">KME32_02695</name>
</gene>
<protein>
    <submittedName>
        <fullName evidence="1">DUF433 domain-containing protein</fullName>
    </submittedName>
</protein>
<organism evidence="1 2">
    <name type="scientific">Mojavia pulchra JT2-VF2</name>
    <dbReference type="NCBI Taxonomy" id="287848"/>
    <lineage>
        <taxon>Bacteria</taxon>
        <taxon>Bacillati</taxon>
        <taxon>Cyanobacteriota</taxon>
        <taxon>Cyanophyceae</taxon>
        <taxon>Nostocales</taxon>
        <taxon>Nostocaceae</taxon>
    </lineage>
</organism>
<reference evidence="1" key="2">
    <citation type="journal article" date="2022" name="Microbiol. Resour. Announc.">
        <title>Metagenome Sequencing to Explore Phylogenomics of Terrestrial Cyanobacteria.</title>
        <authorList>
            <person name="Ward R.D."/>
            <person name="Stajich J.E."/>
            <person name="Johansen J.R."/>
            <person name="Huntemann M."/>
            <person name="Clum A."/>
            <person name="Foster B."/>
            <person name="Foster B."/>
            <person name="Roux S."/>
            <person name="Palaniappan K."/>
            <person name="Varghese N."/>
            <person name="Mukherjee S."/>
            <person name="Reddy T.B.K."/>
            <person name="Daum C."/>
            <person name="Copeland A."/>
            <person name="Chen I.A."/>
            <person name="Ivanova N.N."/>
            <person name="Kyrpides N.C."/>
            <person name="Shapiro N."/>
            <person name="Eloe-Fadrosh E.A."/>
            <person name="Pietrasiak N."/>
        </authorList>
    </citation>
    <scope>NUCLEOTIDE SEQUENCE</scope>
    <source>
        <strain evidence="1">JT2-VF2</strain>
    </source>
</reference>
<proteinExistence type="predicted"/>
<dbReference type="SUPFAM" id="SSF46689">
    <property type="entry name" value="Homeodomain-like"/>
    <property type="match status" value="1"/>
</dbReference>